<dbReference type="InParanoid" id="A0A067MDB4"/>
<dbReference type="SUPFAM" id="SSF47954">
    <property type="entry name" value="Cyclin-like"/>
    <property type="match status" value="1"/>
</dbReference>
<dbReference type="Proteomes" id="UP000027195">
    <property type="component" value="Unassembled WGS sequence"/>
</dbReference>
<dbReference type="GO" id="GO:0005634">
    <property type="term" value="C:nucleus"/>
    <property type="evidence" value="ECO:0007669"/>
    <property type="project" value="TreeGrafter"/>
</dbReference>
<feature type="compositionally biased region" description="Polar residues" evidence="1">
    <location>
        <begin position="339"/>
        <end position="350"/>
    </location>
</feature>
<dbReference type="InterPro" id="IPR036915">
    <property type="entry name" value="Cyclin-like_sf"/>
</dbReference>
<protein>
    <recommendedName>
        <fullName evidence="2">Cyclin N-terminal domain-containing protein</fullName>
    </recommendedName>
</protein>
<dbReference type="GO" id="GO:0000307">
    <property type="term" value="C:cyclin-dependent protein kinase holoenzyme complex"/>
    <property type="evidence" value="ECO:0007669"/>
    <property type="project" value="TreeGrafter"/>
</dbReference>
<dbReference type="InterPro" id="IPR013922">
    <property type="entry name" value="Cyclin_PHO80-like"/>
</dbReference>
<dbReference type="EMBL" id="KL198048">
    <property type="protein sequence ID" value="KDQ12700.1"/>
    <property type="molecule type" value="Genomic_DNA"/>
</dbReference>
<gene>
    <name evidence="3" type="ORF">BOTBODRAFT_45613</name>
</gene>
<feature type="compositionally biased region" description="Pro residues" evidence="1">
    <location>
        <begin position="8"/>
        <end position="17"/>
    </location>
</feature>
<dbReference type="HOGENOM" id="CLU_018149_2_0_1"/>
<feature type="domain" description="Cyclin N-terminal" evidence="2">
    <location>
        <begin position="113"/>
        <end position="210"/>
    </location>
</feature>
<dbReference type="STRING" id="930990.A0A067MDB4"/>
<feature type="region of interest" description="Disordered" evidence="1">
    <location>
        <begin position="1"/>
        <end position="23"/>
    </location>
</feature>
<dbReference type="GO" id="GO:0016538">
    <property type="term" value="F:cyclin-dependent protein serine/threonine kinase regulator activity"/>
    <property type="evidence" value="ECO:0007669"/>
    <property type="project" value="TreeGrafter"/>
</dbReference>
<organism evidence="3 4">
    <name type="scientific">Botryobasidium botryosum (strain FD-172 SS1)</name>
    <dbReference type="NCBI Taxonomy" id="930990"/>
    <lineage>
        <taxon>Eukaryota</taxon>
        <taxon>Fungi</taxon>
        <taxon>Dikarya</taxon>
        <taxon>Basidiomycota</taxon>
        <taxon>Agaricomycotina</taxon>
        <taxon>Agaricomycetes</taxon>
        <taxon>Cantharellales</taxon>
        <taxon>Botryobasidiaceae</taxon>
        <taxon>Botryobasidium</taxon>
    </lineage>
</organism>
<feature type="region of interest" description="Disordered" evidence="1">
    <location>
        <begin position="389"/>
        <end position="434"/>
    </location>
</feature>
<feature type="region of interest" description="Disordered" evidence="1">
    <location>
        <begin position="482"/>
        <end position="502"/>
    </location>
</feature>
<dbReference type="PANTHER" id="PTHR15615:SF10">
    <property type="entry name" value="PHO85 CYCLIN-2-RELATED"/>
    <property type="match status" value="1"/>
</dbReference>
<dbReference type="Pfam" id="PF00134">
    <property type="entry name" value="Cyclin_N"/>
    <property type="match status" value="1"/>
</dbReference>
<evidence type="ECO:0000313" key="3">
    <source>
        <dbReference type="EMBL" id="KDQ12700.1"/>
    </source>
</evidence>
<sequence>MSAASFPQRPPPPPPPSFKFRMSYPNLAGERDHHTHPSSLLPYHAHNPFLLYLLSQPVSYDMVLYIVELVETVIVVDESAALPTPPITPTKPKGSAREQRSERRSRKGAFPSLDDFICELIRSSSVRVPTLLSTLVYLDRIRYKIPRVAKGLQCTRHRVFLATLIVAAKYLNDSSPKNCHWADHATNIFSVNEINLMEKQLLYLLEFDLRFSEKECLKAFAPFLDPADTAEANAAAQIEAAVATFEINIPLPEAVKLAVDQEVRRVRSLALIRVARASEARAAVLVAQARTPITPPEDDSDDGDALMSFDDLHIGAIPLNRDPSTTSSSSNSSTDSDNGALTSFESNSESDTSDELGTPTSPPRVTSSELCPNWKIDFSPRAVTRLSKLPPPAACHKRNCSGSTIRGGPSRIPVSRSQMLPTHDSSDDEEFRFNRPGVRKSLRGYTHGASLSGAVSMPLIKSSSSTLSHSISSAASGFFSRMLGSSTNGRAGKASSSSSSSS</sequence>
<dbReference type="GO" id="GO:0019901">
    <property type="term" value="F:protein kinase binding"/>
    <property type="evidence" value="ECO:0007669"/>
    <property type="project" value="InterPro"/>
</dbReference>
<dbReference type="PANTHER" id="PTHR15615">
    <property type="match status" value="1"/>
</dbReference>
<dbReference type="OrthoDB" id="10250320at2759"/>
<dbReference type="Gene3D" id="1.10.472.10">
    <property type="entry name" value="Cyclin-like"/>
    <property type="match status" value="1"/>
</dbReference>
<evidence type="ECO:0000259" key="2">
    <source>
        <dbReference type="Pfam" id="PF00134"/>
    </source>
</evidence>
<dbReference type="CDD" id="cd20557">
    <property type="entry name" value="CYCLIN_ScPCL1-like"/>
    <property type="match status" value="1"/>
</dbReference>
<feature type="compositionally biased region" description="Low complexity" evidence="1">
    <location>
        <begin position="324"/>
        <end position="338"/>
    </location>
</feature>
<reference evidence="4" key="1">
    <citation type="journal article" date="2014" name="Proc. Natl. Acad. Sci. U.S.A.">
        <title>Extensive sampling of basidiomycete genomes demonstrates inadequacy of the white-rot/brown-rot paradigm for wood decay fungi.</title>
        <authorList>
            <person name="Riley R."/>
            <person name="Salamov A.A."/>
            <person name="Brown D.W."/>
            <person name="Nagy L.G."/>
            <person name="Floudas D."/>
            <person name="Held B.W."/>
            <person name="Levasseur A."/>
            <person name="Lombard V."/>
            <person name="Morin E."/>
            <person name="Otillar R."/>
            <person name="Lindquist E.A."/>
            <person name="Sun H."/>
            <person name="LaButti K.M."/>
            <person name="Schmutz J."/>
            <person name="Jabbour D."/>
            <person name="Luo H."/>
            <person name="Baker S.E."/>
            <person name="Pisabarro A.G."/>
            <person name="Walton J.D."/>
            <person name="Blanchette R.A."/>
            <person name="Henrissat B."/>
            <person name="Martin F."/>
            <person name="Cullen D."/>
            <person name="Hibbett D.S."/>
            <person name="Grigoriev I.V."/>
        </authorList>
    </citation>
    <scope>NUCLEOTIDE SEQUENCE [LARGE SCALE GENOMIC DNA]</scope>
    <source>
        <strain evidence="4">FD-172 SS1</strain>
    </source>
</reference>
<keyword evidence="4" id="KW-1185">Reference proteome</keyword>
<accession>A0A067MDB4</accession>
<evidence type="ECO:0000256" key="1">
    <source>
        <dbReference type="SAM" id="MobiDB-lite"/>
    </source>
</evidence>
<dbReference type="InterPro" id="IPR006671">
    <property type="entry name" value="Cyclin_N"/>
</dbReference>
<name>A0A067MDB4_BOTB1</name>
<proteinExistence type="predicted"/>
<dbReference type="AlphaFoldDB" id="A0A067MDB4"/>
<evidence type="ECO:0000313" key="4">
    <source>
        <dbReference type="Proteomes" id="UP000027195"/>
    </source>
</evidence>
<feature type="region of interest" description="Disordered" evidence="1">
    <location>
        <begin position="317"/>
        <end position="371"/>
    </location>
</feature>
<feature type="region of interest" description="Disordered" evidence="1">
    <location>
        <begin position="84"/>
        <end position="107"/>
    </location>
</feature>